<dbReference type="SUPFAM" id="SSF51735">
    <property type="entry name" value="NAD(P)-binding Rossmann-fold domains"/>
    <property type="match status" value="1"/>
</dbReference>
<sequence length="237" mass="25544">MSDGFDLVLTGRDPKKMAASVRQLETIAGGSRVFGVCSDLRDPRDTEALFDQALAHLPHIDCLVINSGHMAYGTVEDLSDDLWCQAFEMLLMSAVRLVRRALPHMRERGNGDIVFITGAEAREPSAHLVLASTFRSAIANMAKILARSAAKDNVRVNVVAPGYFDTGRVRARVDALASERNISRAEAMKTIAGDNPLGRAGRANEIGELVGFICSRKAEFLNGTTIVIDGGKSAGFI</sequence>
<dbReference type="Proteomes" id="UP000594621">
    <property type="component" value="Chromosome"/>
</dbReference>
<dbReference type="KEGG" id="bcou:IC761_30410"/>
<reference evidence="2 3" key="1">
    <citation type="submission" date="2020-09" db="EMBL/GenBank/DDBJ databases">
        <title>Complete genomes of bradyrhizobia occurring on native shrubby legumes in Australia.</title>
        <authorList>
            <person name="Lafay B."/>
        </authorList>
    </citation>
    <scope>NUCLEOTIDE SEQUENCE [LARGE SCALE GENOMIC DNA]</scope>
    <source>
        <strain evidence="2 3">BDV5040</strain>
    </source>
</reference>
<name>A0A7S9GYC7_9BRAD</name>
<dbReference type="RefSeq" id="WP_195800333.1">
    <property type="nucleotide sequence ID" value="NZ_CP061379.1"/>
</dbReference>
<keyword evidence="3" id="KW-1185">Reference proteome</keyword>
<evidence type="ECO:0000256" key="1">
    <source>
        <dbReference type="ARBA" id="ARBA00006484"/>
    </source>
</evidence>
<dbReference type="PANTHER" id="PTHR42879:SF6">
    <property type="entry name" value="NADPH-DEPENDENT REDUCTASE BACG"/>
    <property type="match status" value="1"/>
</dbReference>
<evidence type="ECO:0000313" key="3">
    <source>
        <dbReference type="Proteomes" id="UP000594621"/>
    </source>
</evidence>
<dbReference type="AlphaFoldDB" id="A0A7S9GYC7"/>
<dbReference type="PANTHER" id="PTHR42879">
    <property type="entry name" value="3-OXOACYL-(ACYL-CARRIER-PROTEIN) REDUCTASE"/>
    <property type="match status" value="1"/>
</dbReference>
<dbReference type="InterPro" id="IPR050259">
    <property type="entry name" value="SDR"/>
</dbReference>
<dbReference type="InterPro" id="IPR036291">
    <property type="entry name" value="NAD(P)-bd_dom_sf"/>
</dbReference>
<accession>A0A7S9GYC7</accession>
<evidence type="ECO:0000313" key="2">
    <source>
        <dbReference type="EMBL" id="QPF90750.1"/>
    </source>
</evidence>
<comment type="similarity">
    <text evidence="1">Belongs to the short-chain dehydrogenases/reductases (SDR) family.</text>
</comment>
<dbReference type="InterPro" id="IPR002347">
    <property type="entry name" value="SDR_fam"/>
</dbReference>
<dbReference type="EMBL" id="CP061379">
    <property type="protein sequence ID" value="QPF90750.1"/>
    <property type="molecule type" value="Genomic_DNA"/>
</dbReference>
<gene>
    <name evidence="2" type="ORF">IC761_30410</name>
</gene>
<dbReference type="PRINTS" id="PR00081">
    <property type="entry name" value="GDHRDH"/>
</dbReference>
<organism evidence="2 3">
    <name type="scientific">Bradyrhizobium commune</name>
    <dbReference type="NCBI Taxonomy" id="83627"/>
    <lineage>
        <taxon>Bacteria</taxon>
        <taxon>Pseudomonadati</taxon>
        <taxon>Pseudomonadota</taxon>
        <taxon>Alphaproteobacteria</taxon>
        <taxon>Hyphomicrobiales</taxon>
        <taxon>Nitrobacteraceae</taxon>
        <taxon>Bradyrhizobium</taxon>
    </lineage>
</organism>
<protein>
    <submittedName>
        <fullName evidence="2">SDR family oxidoreductase</fullName>
    </submittedName>
</protein>
<dbReference type="Pfam" id="PF13561">
    <property type="entry name" value="adh_short_C2"/>
    <property type="match status" value="1"/>
</dbReference>
<proteinExistence type="inferred from homology"/>
<dbReference type="Gene3D" id="3.40.50.720">
    <property type="entry name" value="NAD(P)-binding Rossmann-like Domain"/>
    <property type="match status" value="1"/>
</dbReference>